<feature type="compositionally biased region" description="Basic and acidic residues" evidence="1">
    <location>
        <begin position="144"/>
        <end position="158"/>
    </location>
</feature>
<sequence length="668" mass="76146">MTLAHIESLTVDSGRIIDWQREDFMIDASKLDLIYYRAAVVALMKAKAASILESLPHTESVIYNQCQADASSTVVAQAKCLVKLFRSREQIQRYRYDYRKSSDEIMPGLRPLSKIVHGMKETAQDLLTLKSNITAEKPLAPETPENKPSDIESSKTKSFSVKEKLSLLKKDKSITNLGNPRANSKTTEEFDSHISKHIQKNYNIFRHLSYIKRKAFRMAEKEVDNDVANSKMAVKNDLKKIAIRMKRKMSMTDLRICKPQSKDLDLLLRVQRLYKMTKRISDFMDRLGGDISRMLQSHNFTLDVRYKIKRSSDTILNDLRPVNQSSSFILSPNLFSIFPNDDTEAEGKQKTEDYLSPTLFSFHKQGAFSLPSLLAMLPHNEKNAWLELMLKISGVPQMLRRLLDQTQTQMKAIETKVYPAILKLERFQQRYSKFKEFKTEEQTMELEKFGYTIITENQSNDIFGEVSGRDELKNLTKDELDEIIEQDVEIIAKLDEKEAQNFVENISKKDYKRSKRFIKTEKFGQVRMLNPYFFTHQVHDGAILRRVALSPRAFGMSLLSPDFFSAHVLSPSAFVPAILSPRSMVANILSPMAFGGAILSPSALTSEVLSPRALYTSILSPRALSSFILSPKTLQIEVLTPKMLDFNVGTPTTLAFAVLSPSRIKNCA</sequence>
<accession>A0AAD4N4D3</accession>
<reference evidence="2" key="1">
    <citation type="submission" date="2022-01" db="EMBL/GenBank/DDBJ databases">
        <title>Genome Sequence Resource for Two Populations of Ditylenchus destructor, the Migratory Endoparasitic Phytonematode.</title>
        <authorList>
            <person name="Zhang H."/>
            <person name="Lin R."/>
            <person name="Xie B."/>
        </authorList>
    </citation>
    <scope>NUCLEOTIDE SEQUENCE</scope>
    <source>
        <strain evidence="2">BazhouSP</strain>
    </source>
</reference>
<evidence type="ECO:0000313" key="3">
    <source>
        <dbReference type="Proteomes" id="UP001201812"/>
    </source>
</evidence>
<name>A0AAD4N4D3_9BILA</name>
<dbReference type="PANTHER" id="PTHR21523:SF38">
    <property type="entry name" value="MLT-TEN (MLT-10) RELATED"/>
    <property type="match status" value="1"/>
</dbReference>
<dbReference type="EMBL" id="JAKKPZ010000024">
    <property type="protein sequence ID" value="KAI1710851.1"/>
    <property type="molecule type" value="Genomic_DNA"/>
</dbReference>
<dbReference type="Pfam" id="PF04870">
    <property type="entry name" value="Moulting_cycle"/>
    <property type="match status" value="1"/>
</dbReference>
<dbReference type="PANTHER" id="PTHR21523">
    <property type="match status" value="1"/>
</dbReference>
<protein>
    <submittedName>
        <fullName evidence="2">Moulting cycle domain-containing protein</fullName>
    </submittedName>
</protein>
<evidence type="ECO:0000313" key="2">
    <source>
        <dbReference type="EMBL" id="KAI1710851.1"/>
    </source>
</evidence>
<dbReference type="Proteomes" id="UP001201812">
    <property type="component" value="Unassembled WGS sequence"/>
</dbReference>
<dbReference type="InterPro" id="IPR006954">
    <property type="entry name" value="Mlt-10-like"/>
</dbReference>
<comment type="caution">
    <text evidence="2">The sequence shown here is derived from an EMBL/GenBank/DDBJ whole genome shotgun (WGS) entry which is preliminary data.</text>
</comment>
<keyword evidence="3" id="KW-1185">Reference proteome</keyword>
<feature type="region of interest" description="Disordered" evidence="1">
    <location>
        <begin position="135"/>
        <end position="158"/>
    </location>
</feature>
<dbReference type="AlphaFoldDB" id="A0AAD4N4D3"/>
<proteinExistence type="predicted"/>
<evidence type="ECO:0000256" key="1">
    <source>
        <dbReference type="SAM" id="MobiDB-lite"/>
    </source>
</evidence>
<gene>
    <name evidence="2" type="ORF">DdX_10553</name>
</gene>
<organism evidence="2 3">
    <name type="scientific">Ditylenchus destructor</name>
    <dbReference type="NCBI Taxonomy" id="166010"/>
    <lineage>
        <taxon>Eukaryota</taxon>
        <taxon>Metazoa</taxon>
        <taxon>Ecdysozoa</taxon>
        <taxon>Nematoda</taxon>
        <taxon>Chromadorea</taxon>
        <taxon>Rhabditida</taxon>
        <taxon>Tylenchina</taxon>
        <taxon>Tylenchomorpha</taxon>
        <taxon>Sphaerularioidea</taxon>
        <taxon>Anguinidae</taxon>
        <taxon>Anguininae</taxon>
        <taxon>Ditylenchus</taxon>
    </lineage>
</organism>